<feature type="region of interest" description="Disordered" evidence="2">
    <location>
        <begin position="66"/>
        <end position="94"/>
    </location>
</feature>
<dbReference type="InterPro" id="IPR036691">
    <property type="entry name" value="Endo/exonu/phosph_ase_sf"/>
</dbReference>
<organism evidence="4 5">
    <name type="scientific">Rhipicephalus sanguineus</name>
    <name type="common">Brown dog tick</name>
    <name type="synonym">Ixodes sanguineus</name>
    <dbReference type="NCBI Taxonomy" id="34632"/>
    <lineage>
        <taxon>Eukaryota</taxon>
        <taxon>Metazoa</taxon>
        <taxon>Ecdysozoa</taxon>
        <taxon>Arthropoda</taxon>
        <taxon>Chelicerata</taxon>
        <taxon>Arachnida</taxon>
        <taxon>Acari</taxon>
        <taxon>Parasitiformes</taxon>
        <taxon>Ixodida</taxon>
        <taxon>Ixodoidea</taxon>
        <taxon>Ixodidae</taxon>
        <taxon>Rhipicephalinae</taxon>
        <taxon>Rhipicephalus</taxon>
        <taxon>Rhipicephalus</taxon>
    </lineage>
</organism>
<dbReference type="GO" id="GO:0008270">
    <property type="term" value="F:zinc ion binding"/>
    <property type="evidence" value="ECO:0007669"/>
    <property type="project" value="UniProtKB-KW"/>
</dbReference>
<feature type="region of interest" description="Disordered" evidence="2">
    <location>
        <begin position="330"/>
        <end position="424"/>
    </location>
</feature>
<protein>
    <recommendedName>
        <fullName evidence="3">CCHC-type domain-containing protein</fullName>
    </recommendedName>
</protein>
<gene>
    <name evidence="4" type="ORF">HPB52_025563</name>
</gene>
<feature type="compositionally biased region" description="Basic and acidic residues" evidence="2">
    <location>
        <begin position="66"/>
        <end position="76"/>
    </location>
</feature>
<feature type="compositionally biased region" description="Gly residues" evidence="2">
    <location>
        <begin position="354"/>
        <end position="365"/>
    </location>
</feature>
<dbReference type="Proteomes" id="UP000821837">
    <property type="component" value="Unassembled WGS sequence"/>
</dbReference>
<evidence type="ECO:0000256" key="1">
    <source>
        <dbReference type="PROSITE-ProRule" id="PRU00047"/>
    </source>
</evidence>
<comment type="caution">
    <text evidence="4">The sequence shown here is derived from an EMBL/GenBank/DDBJ whole genome shotgun (WGS) entry which is preliminary data.</text>
</comment>
<dbReference type="PROSITE" id="PS50158">
    <property type="entry name" value="ZF_CCHC"/>
    <property type="match status" value="1"/>
</dbReference>
<accession>A0A9D4TCS8</accession>
<keyword evidence="1" id="KW-0862">Zinc</keyword>
<keyword evidence="1" id="KW-0479">Metal-binding</keyword>
<reference evidence="4" key="1">
    <citation type="journal article" date="2020" name="Cell">
        <title>Large-Scale Comparative Analyses of Tick Genomes Elucidate Their Genetic Diversity and Vector Capacities.</title>
        <authorList>
            <consortium name="Tick Genome and Microbiome Consortium (TIGMIC)"/>
            <person name="Jia N."/>
            <person name="Wang J."/>
            <person name="Shi W."/>
            <person name="Du L."/>
            <person name="Sun Y."/>
            <person name="Zhan W."/>
            <person name="Jiang J.F."/>
            <person name="Wang Q."/>
            <person name="Zhang B."/>
            <person name="Ji P."/>
            <person name="Bell-Sakyi L."/>
            <person name="Cui X.M."/>
            <person name="Yuan T.T."/>
            <person name="Jiang B.G."/>
            <person name="Yang W.F."/>
            <person name="Lam T.T."/>
            <person name="Chang Q.C."/>
            <person name="Ding S.J."/>
            <person name="Wang X.J."/>
            <person name="Zhu J.G."/>
            <person name="Ruan X.D."/>
            <person name="Zhao L."/>
            <person name="Wei J.T."/>
            <person name="Ye R.Z."/>
            <person name="Que T.C."/>
            <person name="Du C.H."/>
            <person name="Zhou Y.H."/>
            <person name="Cheng J.X."/>
            <person name="Dai P.F."/>
            <person name="Guo W.B."/>
            <person name="Han X.H."/>
            <person name="Huang E.J."/>
            <person name="Li L.F."/>
            <person name="Wei W."/>
            <person name="Gao Y.C."/>
            <person name="Liu J.Z."/>
            <person name="Shao H.Z."/>
            <person name="Wang X."/>
            <person name="Wang C.C."/>
            <person name="Yang T.C."/>
            <person name="Huo Q.B."/>
            <person name="Li W."/>
            <person name="Chen H.Y."/>
            <person name="Chen S.E."/>
            <person name="Zhou L.G."/>
            <person name="Ni X.B."/>
            <person name="Tian J.H."/>
            <person name="Sheng Y."/>
            <person name="Liu T."/>
            <person name="Pan Y.S."/>
            <person name="Xia L.Y."/>
            <person name="Li J."/>
            <person name="Zhao F."/>
            <person name="Cao W.C."/>
        </authorList>
    </citation>
    <scope>NUCLEOTIDE SEQUENCE</scope>
    <source>
        <strain evidence="4">Rsan-2018</strain>
    </source>
</reference>
<feature type="compositionally biased region" description="Basic and acidic residues" evidence="2">
    <location>
        <begin position="343"/>
        <end position="352"/>
    </location>
</feature>
<dbReference type="InterPro" id="IPR001878">
    <property type="entry name" value="Znf_CCHC"/>
</dbReference>
<sequence length="677" mass="75621">MVSGLLTLAVHKRGGSAVADAPGVPSEPRCGDPTAMEVTVEGTEITPEEFRAAEWITKVGRHVKELQDSARDDRHGRQNGNARTEQDEDGGGERRIQKLGHKIAERSVASYLPRLPANDYKIIIRPKSGLALAKVPNTRLSAAVRMAAQIPWVKGQEKEVLIVNDKQGTLIFSTPDMDTVWKDSGRGVVRGIDPRLTIEELTEAFGNPRNPPILGVRKLGNSSSAVIIFKNETVPRWMYCYGVPLKCVLYKKRYEVCYRCGELGHRSDVCISDQVHCRGCGMTAPPEDHACEPKCKLSGKGHLTADRKCKEAFRTPYTMKKRQWEAWRRMEEEERKTRRLKSKRADWKRIKEGPGAGRNTGAGREGGQEGEQPPLTGPVTEGTSGGAVLNSGRPTSPIRKKPNVEVLEEQSAAPPPAKKRAKEVEKPVIDKNIEAVIDMKIAKLEANFEAKSTQDDEWRKAFEKRMLGFTRKRAVLQEFLRKGDRPEVIALQECGKKATLPGYKSYVSEGASTQVATLVRRNVTAVQHDIGNAHVDHVLIELIPRKKKDGSLFILNIYSSPRQRRCDFGDLFATTRRKTRNNPLLIVGDLTLTTRHGDISRLQLRDLGSDHKIIEVVVEGGPATPRKRRVEAVNWDSFRDLRDDPTPICDIAEWCDGVLRTVKAATEVWKPKGTTKW</sequence>
<evidence type="ECO:0000313" key="5">
    <source>
        <dbReference type="Proteomes" id="UP000821837"/>
    </source>
</evidence>
<dbReference type="SUPFAM" id="SSF56219">
    <property type="entry name" value="DNase I-like"/>
    <property type="match status" value="1"/>
</dbReference>
<reference evidence="4" key="2">
    <citation type="submission" date="2021-09" db="EMBL/GenBank/DDBJ databases">
        <authorList>
            <person name="Jia N."/>
            <person name="Wang J."/>
            <person name="Shi W."/>
            <person name="Du L."/>
            <person name="Sun Y."/>
            <person name="Zhan W."/>
            <person name="Jiang J."/>
            <person name="Wang Q."/>
            <person name="Zhang B."/>
            <person name="Ji P."/>
            <person name="Sakyi L.B."/>
            <person name="Cui X."/>
            <person name="Yuan T."/>
            <person name="Jiang B."/>
            <person name="Yang W."/>
            <person name="Lam T.T.-Y."/>
            <person name="Chang Q."/>
            <person name="Ding S."/>
            <person name="Wang X."/>
            <person name="Zhu J."/>
            <person name="Ruan X."/>
            <person name="Zhao L."/>
            <person name="Wei J."/>
            <person name="Que T."/>
            <person name="Du C."/>
            <person name="Cheng J."/>
            <person name="Dai P."/>
            <person name="Han X."/>
            <person name="Huang E."/>
            <person name="Gao Y."/>
            <person name="Liu J."/>
            <person name="Shao H."/>
            <person name="Ye R."/>
            <person name="Li L."/>
            <person name="Wei W."/>
            <person name="Wang X."/>
            <person name="Wang C."/>
            <person name="Huo Q."/>
            <person name="Li W."/>
            <person name="Guo W."/>
            <person name="Chen H."/>
            <person name="Chen S."/>
            <person name="Zhou L."/>
            <person name="Zhou L."/>
            <person name="Ni X."/>
            <person name="Tian J."/>
            <person name="Zhou Y."/>
            <person name="Sheng Y."/>
            <person name="Liu T."/>
            <person name="Pan Y."/>
            <person name="Xia L."/>
            <person name="Li J."/>
            <person name="Zhao F."/>
            <person name="Cao W."/>
        </authorList>
    </citation>
    <scope>NUCLEOTIDE SEQUENCE</scope>
    <source>
        <strain evidence="4">Rsan-2018</strain>
        <tissue evidence="4">Larvae</tissue>
    </source>
</reference>
<dbReference type="VEuPathDB" id="VectorBase:RSAN_052207"/>
<keyword evidence="5" id="KW-1185">Reference proteome</keyword>
<dbReference type="AlphaFoldDB" id="A0A9D4TCS8"/>
<dbReference type="Gene3D" id="3.60.10.10">
    <property type="entry name" value="Endonuclease/exonuclease/phosphatase"/>
    <property type="match status" value="1"/>
</dbReference>
<name>A0A9D4TCS8_RHISA</name>
<feature type="domain" description="CCHC-type" evidence="3">
    <location>
        <begin position="257"/>
        <end position="270"/>
    </location>
</feature>
<evidence type="ECO:0000313" key="4">
    <source>
        <dbReference type="EMBL" id="KAH7985564.1"/>
    </source>
</evidence>
<dbReference type="GO" id="GO:0003676">
    <property type="term" value="F:nucleic acid binding"/>
    <property type="evidence" value="ECO:0007669"/>
    <property type="project" value="InterPro"/>
</dbReference>
<keyword evidence="1" id="KW-0863">Zinc-finger</keyword>
<dbReference type="EMBL" id="JABSTV010000847">
    <property type="protein sequence ID" value="KAH7985564.1"/>
    <property type="molecule type" value="Genomic_DNA"/>
</dbReference>
<proteinExistence type="predicted"/>
<evidence type="ECO:0000256" key="2">
    <source>
        <dbReference type="SAM" id="MobiDB-lite"/>
    </source>
</evidence>
<evidence type="ECO:0000259" key="3">
    <source>
        <dbReference type="PROSITE" id="PS50158"/>
    </source>
</evidence>